<dbReference type="EMBL" id="MN740990">
    <property type="protein sequence ID" value="QHU21536.1"/>
    <property type="molecule type" value="Genomic_DNA"/>
</dbReference>
<keyword evidence="1" id="KW-0812">Transmembrane</keyword>
<keyword evidence="1" id="KW-0472">Membrane</keyword>
<feature type="transmembrane region" description="Helical" evidence="1">
    <location>
        <begin position="135"/>
        <end position="157"/>
    </location>
</feature>
<dbReference type="AlphaFoldDB" id="A0A6C0KWN1"/>
<reference evidence="2" key="1">
    <citation type="journal article" date="2020" name="Nature">
        <title>Giant virus diversity and host interactions through global metagenomics.</title>
        <authorList>
            <person name="Schulz F."/>
            <person name="Roux S."/>
            <person name="Paez-Espino D."/>
            <person name="Jungbluth S."/>
            <person name="Walsh D.A."/>
            <person name="Denef V.J."/>
            <person name="McMahon K.D."/>
            <person name="Konstantinidis K.T."/>
            <person name="Eloe-Fadrosh E.A."/>
            <person name="Kyrpides N.C."/>
            <person name="Woyke T."/>
        </authorList>
    </citation>
    <scope>NUCLEOTIDE SEQUENCE</scope>
    <source>
        <strain evidence="2">GVMAG-S-3300013094-109</strain>
    </source>
</reference>
<name>A0A6C0KWN1_9ZZZZ</name>
<organism evidence="2">
    <name type="scientific">viral metagenome</name>
    <dbReference type="NCBI Taxonomy" id="1070528"/>
    <lineage>
        <taxon>unclassified sequences</taxon>
        <taxon>metagenomes</taxon>
        <taxon>organismal metagenomes</taxon>
    </lineage>
</organism>
<protein>
    <recommendedName>
        <fullName evidence="3">Glycosyltransferase family 61 protein</fullName>
    </recommendedName>
</protein>
<keyword evidence="1" id="KW-1133">Transmembrane helix</keyword>
<evidence type="ECO:0000256" key="1">
    <source>
        <dbReference type="SAM" id="Phobius"/>
    </source>
</evidence>
<sequence>MNINNLFELTNKLLTVKNTFICIYEFGFFISIFSMNIDNFICNYYSDEWLYLINYNYPHNSYYQFYVDNYNCNVSNINNFKDIIYFDKDVISLMNTFSRGSIHGYSSFYYTLITYLNNFDNYKDKDIILYKDTQLGMLSVINYLCNIGIITANIIYLEKNTKYKFKSVTYIPNHFHVFQPELENMVDCFIKKYNIINNKNKNKNENEKICIIKSSISEFITNDGVFDNNIVEQFCNKYNIVRIFPNDEIELINLIHNCKILIINYGSTFFKNYVYISDLCEKIIVIVYGNTYINDYNYLNSIHTNNFQGNIYKKYKNATITYLTVDNNLNINPEILFI</sequence>
<accession>A0A6C0KWN1</accession>
<evidence type="ECO:0000313" key="2">
    <source>
        <dbReference type="EMBL" id="QHU21536.1"/>
    </source>
</evidence>
<evidence type="ECO:0008006" key="3">
    <source>
        <dbReference type="Google" id="ProtNLM"/>
    </source>
</evidence>
<proteinExistence type="predicted"/>